<organism evidence="2">
    <name type="scientific">viral metagenome</name>
    <dbReference type="NCBI Taxonomy" id="1070528"/>
    <lineage>
        <taxon>unclassified sequences</taxon>
        <taxon>metagenomes</taxon>
        <taxon>organismal metagenomes</taxon>
    </lineage>
</organism>
<proteinExistence type="predicted"/>
<protein>
    <submittedName>
        <fullName evidence="2">Uncharacterized protein</fullName>
    </submittedName>
</protein>
<dbReference type="AlphaFoldDB" id="A0A6M3L3M2"/>
<feature type="coiled-coil region" evidence="1">
    <location>
        <begin position="177"/>
        <end position="213"/>
    </location>
</feature>
<keyword evidence="1" id="KW-0175">Coiled coil</keyword>
<dbReference type="EMBL" id="MT142836">
    <property type="protein sequence ID" value="QJA89286.1"/>
    <property type="molecule type" value="Genomic_DNA"/>
</dbReference>
<reference evidence="2" key="1">
    <citation type="submission" date="2020-03" db="EMBL/GenBank/DDBJ databases">
        <title>The deep terrestrial virosphere.</title>
        <authorList>
            <person name="Holmfeldt K."/>
            <person name="Nilsson E."/>
            <person name="Simone D."/>
            <person name="Lopez-Fernandez M."/>
            <person name="Wu X."/>
            <person name="de Brujin I."/>
            <person name="Lundin D."/>
            <person name="Andersson A."/>
            <person name="Bertilsson S."/>
            <person name="Dopson M."/>
        </authorList>
    </citation>
    <scope>NUCLEOTIDE SEQUENCE</scope>
    <source>
        <strain evidence="2">MM415B02577</strain>
    </source>
</reference>
<accession>A0A6M3L3M2</accession>
<evidence type="ECO:0000313" key="2">
    <source>
        <dbReference type="EMBL" id="QJA89286.1"/>
    </source>
</evidence>
<sequence>MEEQKELDRGEARRQLCTTAMVVYKGVEISRIYDSSHNDDQGIVFMASLPDGTLVNSRKVNDVLANIDALVRRQEDKLRIKVGVDVLVYHQNVWGDGHITSISHDGSINVRVQQKKDKRANVKIPAEAIPVRVVAQSDANKDLLEKLVATEELYAETVKELAKLRKGLKGVDLKPFLELQEAEIEAAKKAAEEEIAKKVIEEEEKAKAKAELERRVSKKFTRRK</sequence>
<name>A0A6M3L3M2_9ZZZZ</name>
<gene>
    <name evidence="2" type="ORF">MM415B02577_0005</name>
</gene>
<evidence type="ECO:0000256" key="1">
    <source>
        <dbReference type="SAM" id="Coils"/>
    </source>
</evidence>